<dbReference type="Pfam" id="PF07729">
    <property type="entry name" value="FCD"/>
    <property type="match status" value="1"/>
</dbReference>
<dbReference type="InterPro" id="IPR008920">
    <property type="entry name" value="TF_FadR/GntR_C"/>
</dbReference>
<dbReference type="PROSITE" id="PS50949">
    <property type="entry name" value="HTH_GNTR"/>
    <property type="match status" value="1"/>
</dbReference>
<organism evidence="5 6">
    <name type="scientific">Gordonia caeni</name>
    <dbReference type="NCBI Taxonomy" id="1007097"/>
    <lineage>
        <taxon>Bacteria</taxon>
        <taxon>Bacillati</taxon>
        <taxon>Actinomycetota</taxon>
        <taxon>Actinomycetes</taxon>
        <taxon>Mycobacteriales</taxon>
        <taxon>Gordoniaceae</taxon>
        <taxon>Gordonia</taxon>
    </lineage>
</organism>
<dbReference type="InterPro" id="IPR000524">
    <property type="entry name" value="Tscrpt_reg_HTH_GntR"/>
</dbReference>
<evidence type="ECO:0000259" key="4">
    <source>
        <dbReference type="PROSITE" id="PS50949"/>
    </source>
</evidence>
<evidence type="ECO:0000256" key="3">
    <source>
        <dbReference type="ARBA" id="ARBA00023163"/>
    </source>
</evidence>
<evidence type="ECO:0000256" key="1">
    <source>
        <dbReference type="ARBA" id="ARBA00023015"/>
    </source>
</evidence>
<evidence type="ECO:0000313" key="6">
    <source>
        <dbReference type="Proteomes" id="UP001418444"/>
    </source>
</evidence>
<dbReference type="EMBL" id="BAAAZW010000004">
    <property type="protein sequence ID" value="GAA3956389.1"/>
    <property type="molecule type" value="Genomic_DNA"/>
</dbReference>
<dbReference type="Proteomes" id="UP001418444">
    <property type="component" value="Unassembled WGS sequence"/>
</dbReference>
<evidence type="ECO:0000313" key="5">
    <source>
        <dbReference type="EMBL" id="GAA3956389.1"/>
    </source>
</evidence>
<keyword evidence="3" id="KW-0804">Transcription</keyword>
<protein>
    <submittedName>
        <fullName evidence="5">GntR family transcriptional regulator</fullName>
    </submittedName>
</protein>
<gene>
    <name evidence="5" type="ORF">GCM10022231_13950</name>
</gene>
<dbReference type="PANTHER" id="PTHR43537">
    <property type="entry name" value="TRANSCRIPTIONAL REGULATOR, GNTR FAMILY"/>
    <property type="match status" value="1"/>
</dbReference>
<dbReference type="CDD" id="cd07377">
    <property type="entry name" value="WHTH_GntR"/>
    <property type="match status" value="1"/>
</dbReference>
<dbReference type="Pfam" id="PF00392">
    <property type="entry name" value="GntR"/>
    <property type="match status" value="1"/>
</dbReference>
<dbReference type="PANTHER" id="PTHR43537:SF24">
    <property type="entry name" value="GLUCONATE OPERON TRANSCRIPTIONAL REPRESSOR"/>
    <property type="match status" value="1"/>
</dbReference>
<keyword evidence="2" id="KW-0238">DNA-binding</keyword>
<dbReference type="RefSeq" id="WP_344782049.1">
    <property type="nucleotide sequence ID" value="NZ_BAAAZW010000004.1"/>
</dbReference>
<sequence length="230" mass="25268">MASDSLVSGLRRRPQLSEEVASILRHKIMTAELRPADPIRMDETAVELNVSVTPVREALLTLRGEGLVVSAPHRGYVVADLSRTDVEDIFWLQGEAAARIARRTAGMIGDEQLTNLVAANDRLRAAVDAGDVAAVTDAEFEFHRLHNRISGSTKLAWFLQSATRYTPDQMYAADPDWGRVTLDSHDRLIEAYRAGDPAAAAEAIRIQFSDGATRLIAHLETTDIWPPDNG</sequence>
<accession>A0ABP7NY68</accession>
<dbReference type="InterPro" id="IPR011711">
    <property type="entry name" value="GntR_C"/>
</dbReference>
<dbReference type="Gene3D" id="1.20.120.530">
    <property type="entry name" value="GntR ligand-binding domain-like"/>
    <property type="match status" value="1"/>
</dbReference>
<keyword evidence="6" id="KW-1185">Reference proteome</keyword>
<dbReference type="SUPFAM" id="SSF48008">
    <property type="entry name" value="GntR ligand-binding domain-like"/>
    <property type="match status" value="1"/>
</dbReference>
<dbReference type="InterPro" id="IPR036390">
    <property type="entry name" value="WH_DNA-bd_sf"/>
</dbReference>
<name>A0ABP7NY68_9ACTN</name>
<dbReference type="SUPFAM" id="SSF46785">
    <property type="entry name" value="Winged helix' DNA-binding domain"/>
    <property type="match status" value="1"/>
</dbReference>
<dbReference type="SMART" id="SM00895">
    <property type="entry name" value="FCD"/>
    <property type="match status" value="1"/>
</dbReference>
<dbReference type="Gene3D" id="1.10.10.10">
    <property type="entry name" value="Winged helix-like DNA-binding domain superfamily/Winged helix DNA-binding domain"/>
    <property type="match status" value="1"/>
</dbReference>
<keyword evidence="1" id="KW-0805">Transcription regulation</keyword>
<feature type="domain" description="HTH gntR-type" evidence="4">
    <location>
        <begin position="14"/>
        <end position="81"/>
    </location>
</feature>
<comment type="caution">
    <text evidence="5">The sequence shown here is derived from an EMBL/GenBank/DDBJ whole genome shotgun (WGS) entry which is preliminary data.</text>
</comment>
<reference evidence="6" key="1">
    <citation type="journal article" date="2019" name="Int. J. Syst. Evol. Microbiol.">
        <title>The Global Catalogue of Microorganisms (GCM) 10K type strain sequencing project: providing services to taxonomists for standard genome sequencing and annotation.</title>
        <authorList>
            <consortium name="The Broad Institute Genomics Platform"/>
            <consortium name="The Broad Institute Genome Sequencing Center for Infectious Disease"/>
            <person name="Wu L."/>
            <person name="Ma J."/>
        </authorList>
    </citation>
    <scope>NUCLEOTIDE SEQUENCE [LARGE SCALE GENOMIC DNA]</scope>
    <source>
        <strain evidence="6">JCM 16923</strain>
    </source>
</reference>
<dbReference type="SMART" id="SM00345">
    <property type="entry name" value="HTH_GNTR"/>
    <property type="match status" value="1"/>
</dbReference>
<dbReference type="InterPro" id="IPR036388">
    <property type="entry name" value="WH-like_DNA-bd_sf"/>
</dbReference>
<evidence type="ECO:0000256" key="2">
    <source>
        <dbReference type="ARBA" id="ARBA00023125"/>
    </source>
</evidence>
<proteinExistence type="predicted"/>